<dbReference type="Proteomes" id="UP000266723">
    <property type="component" value="Unassembled WGS sequence"/>
</dbReference>
<reference evidence="1 2" key="1">
    <citation type="journal article" date="2020" name="BMC Genomics">
        <title>Intraspecific diversification of the crop wild relative Brassica cretica Lam. using demographic model selection.</title>
        <authorList>
            <person name="Kioukis A."/>
            <person name="Michalopoulou V.A."/>
            <person name="Briers L."/>
            <person name="Pirintsos S."/>
            <person name="Studholme D.J."/>
            <person name="Pavlidis P."/>
            <person name="Sarris P.F."/>
        </authorList>
    </citation>
    <scope>NUCLEOTIDE SEQUENCE [LARGE SCALE GENOMIC DNA]</scope>
    <source>
        <strain evidence="2">cv. PFS-1207/04</strain>
    </source>
</reference>
<gene>
    <name evidence="1" type="ORF">DY000_02047291</name>
</gene>
<evidence type="ECO:0000313" key="2">
    <source>
        <dbReference type="Proteomes" id="UP000266723"/>
    </source>
</evidence>
<sequence length="281" mass="31481">MVTNYLHAEPQTHTYCACCLEQLSVDSGKEAEVEKYFVLFPFARRRYAPRRNPPTGMKFHAPPVGLPNNCKRFHRFLRLCDRIHMIKRSLENLTAKARSSGANGHRFQALFFFTSCSCLFKKSGSIQLAMISDKFATQKVDVLRSNLVRSLSTEVPVGSSFAFPPKELAPSDMKAKVNELQMEVYPALVELVSNISTLNLEHVRRYEAHASGELEDNLDEEFKSSGLVSKSAPVSPVGSASGYFEKLQRAFSSVVGSHRNLLSFSSSSENIDQLEILFRCS</sequence>
<accession>A0ABQ7F2Y1</accession>
<comment type="caution">
    <text evidence="1">The sequence shown here is derived from an EMBL/GenBank/DDBJ whole genome shotgun (WGS) entry which is preliminary data.</text>
</comment>
<protein>
    <submittedName>
        <fullName evidence="1">Uncharacterized protein</fullName>
    </submittedName>
</protein>
<keyword evidence="2" id="KW-1185">Reference proteome</keyword>
<organism evidence="1 2">
    <name type="scientific">Brassica cretica</name>
    <name type="common">Mustard</name>
    <dbReference type="NCBI Taxonomy" id="69181"/>
    <lineage>
        <taxon>Eukaryota</taxon>
        <taxon>Viridiplantae</taxon>
        <taxon>Streptophyta</taxon>
        <taxon>Embryophyta</taxon>
        <taxon>Tracheophyta</taxon>
        <taxon>Spermatophyta</taxon>
        <taxon>Magnoliopsida</taxon>
        <taxon>eudicotyledons</taxon>
        <taxon>Gunneridae</taxon>
        <taxon>Pentapetalae</taxon>
        <taxon>rosids</taxon>
        <taxon>malvids</taxon>
        <taxon>Brassicales</taxon>
        <taxon>Brassicaceae</taxon>
        <taxon>Brassiceae</taxon>
        <taxon>Brassica</taxon>
    </lineage>
</organism>
<dbReference type="EMBL" id="QGKV02000297">
    <property type="protein sequence ID" value="KAF3610227.1"/>
    <property type="molecule type" value="Genomic_DNA"/>
</dbReference>
<proteinExistence type="predicted"/>
<name>A0ABQ7F2Y1_BRACR</name>
<evidence type="ECO:0000313" key="1">
    <source>
        <dbReference type="EMBL" id="KAF3610227.1"/>
    </source>
</evidence>